<reference evidence="2 3" key="1">
    <citation type="journal article" date="2015" name="Sci. Rep.">
        <title>The power of single molecule real-time sequencing technology in the de novo assembly of a eukaryotic genome.</title>
        <authorList>
            <person name="Sakai H."/>
            <person name="Naito K."/>
            <person name="Ogiso-Tanaka E."/>
            <person name="Takahashi Y."/>
            <person name="Iseki K."/>
            <person name="Muto C."/>
            <person name="Satou K."/>
            <person name="Teruya K."/>
            <person name="Shiroma A."/>
            <person name="Shimoji M."/>
            <person name="Hirano T."/>
            <person name="Itoh T."/>
            <person name="Kaga A."/>
            <person name="Tomooka N."/>
        </authorList>
    </citation>
    <scope>NUCLEOTIDE SEQUENCE [LARGE SCALE GENOMIC DNA]</scope>
    <source>
        <strain evidence="3">cv. Shumari</strain>
    </source>
</reference>
<keyword evidence="3" id="KW-1185">Reference proteome</keyword>
<proteinExistence type="predicted"/>
<evidence type="ECO:0000256" key="1">
    <source>
        <dbReference type="SAM" id="MobiDB-lite"/>
    </source>
</evidence>
<name>A0A0S3T136_PHAAN</name>
<evidence type="ECO:0000313" key="2">
    <source>
        <dbReference type="EMBL" id="BAT98562.1"/>
    </source>
</evidence>
<gene>
    <name evidence="2" type="primary">Vigan.09G222400</name>
    <name evidence="2" type="ORF">VIGAN_09222400</name>
</gene>
<sequence length="134" mass="15396">MAPHQPSTICPLRSAAKCNHFRRKFHPPIPMLHFSSQAMQTQAFQPWAHPIPSTHFSQHHIRQHCTLWPRLPNTEFLQCTHSHWVSTPSVSPRIPPASTPQSATSRSSSRTSPPSFRTLRHLRQPPTCHLPRRL</sequence>
<evidence type="ECO:0000313" key="3">
    <source>
        <dbReference type="Proteomes" id="UP000291084"/>
    </source>
</evidence>
<feature type="compositionally biased region" description="Low complexity" evidence="1">
    <location>
        <begin position="99"/>
        <end position="115"/>
    </location>
</feature>
<dbReference type="Proteomes" id="UP000291084">
    <property type="component" value="Chromosome 9"/>
</dbReference>
<dbReference type="EMBL" id="AP015042">
    <property type="protein sequence ID" value="BAT98562.1"/>
    <property type="molecule type" value="Genomic_DNA"/>
</dbReference>
<accession>A0A0S3T136</accession>
<dbReference type="AlphaFoldDB" id="A0A0S3T136"/>
<protein>
    <submittedName>
        <fullName evidence="2">Uncharacterized protein</fullName>
    </submittedName>
</protein>
<organism evidence="2 3">
    <name type="scientific">Vigna angularis var. angularis</name>
    <dbReference type="NCBI Taxonomy" id="157739"/>
    <lineage>
        <taxon>Eukaryota</taxon>
        <taxon>Viridiplantae</taxon>
        <taxon>Streptophyta</taxon>
        <taxon>Embryophyta</taxon>
        <taxon>Tracheophyta</taxon>
        <taxon>Spermatophyta</taxon>
        <taxon>Magnoliopsida</taxon>
        <taxon>eudicotyledons</taxon>
        <taxon>Gunneridae</taxon>
        <taxon>Pentapetalae</taxon>
        <taxon>rosids</taxon>
        <taxon>fabids</taxon>
        <taxon>Fabales</taxon>
        <taxon>Fabaceae</taxon>
        <taxon>Papilionoideae</taxon>
        <taxon>50 kb inversion clade</taxon>
        <taxon>NPAAA clade</taxon>
        <taxon>indigoferoid/millettioid clade</taxon>
        <taxon>Phaseoleae</taxon>
        <taxon>Vigna</taxon>
    </lineage>
</organism>
<feature type="region of interest" description="Disordered" evidence="1">
    <location>
        <begin position="85"/>
        <end position="134"/>
    </location>
</feature>